<proteinExistence type="inferred from homology"/>
<evidence type="ECO:0000256" key="7">
    <source>
        <dbReference type="ARBA" id="ARBA00023136"/>
    </source>
</evidence>
<evidence type="ECO:0000256" key="6">
    <source>
        <dbReference type="ARBA" id="ARBA00023065"/>
    </source>
</evidence>
<dbReference type="GO" id="GO:0015343">
    <property type="term" value="F:siderophore-iron transmembrane transporter activity"/>
    <property type="evidence" value="ECO:0007669"/>
    <property type="project" value="TreeGrafter"/>
</dbReference>
<keyword evidence="3" id="KW-0813">Transport</keyword>
<feature type="transmembrane region" description="Helical" evidence="9">
    <location>
        <begin position="427"/>
        <end position="444"/>
    </location>
</feature>
<evidence type="ECO:0000256" key="3">
    <source>
        <dbReference type="ARBA" id="ARBA00022448"/>
    </source>
</evidence>
<evidence type="ECO:0000313" key="10">
    <source>
        <dbReference type="EMBL" id="PVH18606.1"/>
    </source>
</evidence>
<feature type="transmembrane region" description="Helical" evidence="9">
    <location>
        <begin position="108"/>
        <end position="128"/>
    </location>
</feature>
<dbReference type="EMBL" id="PKFO01000001">
    <property type="protein sequence ID" value="PVH18606.1"/>
    <property type="molecule type" value="Genomic_DNA"/>
</dbReference>
<evidence type="ECO:0000256" key="4">
    <source>
        <dbReference type="ARBA" id="ARBA00022692"/>
    </source>
</evidence>
<dbReference type="GO" id="GO:0005768">
    <property type="term" value="C:endosome"/>
    <property type="evidence" value="ECO:0007669"/>
    <property type="project" value="TreeGrafter"/>
</dbReference>
<feature type="transmembrane region" description="Helical" evidence="9">
    <location>
        <begin position="516"/>
        <end position="534"/>
    </location>
</feature>
<dbReference type="STRING" id="45357.A0A2V1AM29"/>
<feature type="transmembrane region" description="Helical" evidence="9">
    <location>
        <begin position="231"/>
        <end position="250"/>
    </location>
</feature>
<comment type="caution">
    <text evidence="10">The sequence shown here is derived from an EMBL/GenBank/DDBJ whole genome shotgun (WGS) entry which is preliminary data.</text>
</comment>
<evidence type="ECO:0000256" key="2">
    <source>
        <dbReference type="ARBA" id="ARBA00008335"/>
    </source>
</evidence>
<keyword evidence="6" id="KW-0406">Ion transport</keyword>
<dbReference type="PANTHER" id="PTHR23501:SF92">
    <property type="entry name" value="GLUTATHIONE EXCHANGER 1-RELATED"/>
    <property type="match status" value="1"/>
</dbReference>
<accession>A0A2V1AM29</accession>
<evidence type="ECO:0000313" key="11">
    <source>
        <dbReference type="Proteomes" id="UP000244309"/>
    </source>
</evidence>
<dbReference type="Proteomes" id="UP000244309">
    <property type="component" value="Unassembled WGS sequence"/>
</dbReference>
<evidence type="ECO:0000256" key="5">
    <source>
        <dbReference type="ARBA" id="ARBA00022989"/>
    </source>
</evidence>
<evidence type="ECO:0008006" key="12">
    <source>
        <dbReference type="Google" id="ProtNLM"/>
    </source>
</evidence>
<feature type="region of interest" description="Disordered" evidence="8">
    <location>
        <begin position="1"/>
        <end position="40"/>
    </location>
</feature>
<dbReference type="Pfam" id="PF07690">
    <property type="entry name" value="MFS_1"/>
    <property type="match status" value="1"/>
</dbReference>
<organism evidence="10 11">
    <name type="scientific">Candidozyma haemuli</name>
    <dbReference type="NCBI Taxonomy" id="45357"/>
    <lineage>
        <taxon>Eukaryota</taxon>
        <taxon>Fungi</taxon>
        <taxon>Dikarya</taxon>
        <taxon>Ascomycota</taxon>
        <taxon>Saccharomycotina</taxon>
        <taxon>Pichiomycetes</taxon>
        <taxon>Metschnikowiaceae</taxon>
        <taxon>Candidozyma</taxon>
    </lineage>
</organism>
<feature type="transmembrane region" description="Helical" evidence="9">
    <location>
        <begin position="348"/>
        <end position="365"/>
    </location>
</feature>
<dbReference type="GeneID" id="37006219"/>
<dbReference type="Gene3D" id="1.20.1250.20">
    <property type="entry name" value="MFS general substrate transporter like domains"/>
    <property type="match status" value="1"/>
</dbReference>
<feature type="transmembrane region" description="Helical" evidence="9">
    <location>
        <begin position="451"/>
        <end position="470"/>
    </location>
</feature>
<sequence>MASEKLDKNQTASSRESLDKYQTQPTFPEKTNDASSDSDSASDVASTVAIKSFGIRQTEMVIEQVNGVWLKAIFYFTIFVAFYVKSVGSTVMNVFVGYATESYKQHSLMSTVGVIRGVAATASLPFFARLADTYGRLELLIISVVFEVVGIVIQSQATDVQKYAGGTAIQSFGHGGTMINFQVQLSDASSLRYRMLALGLVNAQTIINTWSTGDIVESLRGKYSWNFSVGMWAFIIPLAYSPFILFYAWLTWRASRTEPWSHLKQDRKAHFLEKVPQAAKYYSNQSSGEKLHAGFFKLAVLKGFYHVKLIFWYVDFIGCLLLAVILGLILVPLTLAGGVTSKWESGEIIGPLVLGVVLIPVFIFWETKITSRPMAPFKIMKNRGIWAALLLSVINNLARAIVNDYAYPVLLVGMNATPTVATRTPKLSSFTTALTIGFLGFVVSRVKRSKAFILFGVVAMFVASGLFVHFRGTNDGLRAKYYRDGVAIAMCITGFSQAFLERLVMVSAQSCTNHEYMAIVSACFSAFFKVGWTIGDSISGAIWTQRMYHEIENKMTDLGVTNTTLAKQAYQAPYVFAKQHKWGSPPRMAVSLAYAEVQKYLSITALCLTVPVLIFALLLRDHRLGDAQNLDDETLVDDEKHKSLADKTKTTVSFTNDKDYILIYLKKLVGMGEKTKN</sequence>
<feature type="compositionally biased region" description="Polar residues" evidence="8">
    <location>
        <begin position="9"/>
        <end position="26"/>
    </location>
</feature>
<keyword evidence="11" id="KW-1185">Reference proteome</keyword>
<keyword evidence="7 9" id="KW-0472">Membrane</keyword>
<dbReference type="RefSeq" id="XP_025339546.1">
    <property type="nucleotide sequence ID" value="XM_025484615.1"/>
</dbReference>
<evidence type="ECO:0000256" key="1">
    <source>
        <dbReference type="ARBA" id="ARBA00004127"/>
    </source>
</evidence>
<dbReference type="VEuPathDB" id="FungiDB:CXQ85_000888"/>
<comment type="subcellular location">
    <subcellularLocation>
        <location evidence="1">Endomembrane system</location>
        <topology evidence="1">Multi-pass membrane protein</topology>
    </subcellularLocation>
</comment>
<keyword evidence="4 9" id="KW-0812">Transmembrane</keyword>
<dbReference type="AlphaFoldDB" id="A0A2V1AM29"/>
<feature type="transmembrane region" description="Helical" evidence="9">
    <location>
        <begin position="485"/>
        <end position="504"/>
    </location>
</feature>
<feature type="transmembrane region" description="Helical" evidence="9">
    <location>
        <begin position="385"/>
        <end position="407"/>
    </location>
</feature>
<dbReference type="OrthoDB" id="2241241at2759"/>
<dbReference type="SUPFAM" id="SSF103473">
    <property type="entry name" value="MFS general substrate transporter"/>
    <property type="match status" value="1"/>
</dbReference>
<feature type="transmembrane region" description="Helical" evidence="9">
    <location>
        <begin position="600"/>
        <end position="619"/>
    </location>
</feature>
<protein>
    <recommendedName>
        <fullName evidence="12">Major facilitator superfamily (MFS) profile domain-containing protein</fullName>
    </recommendedName>
</protein>
<evidence type="ECO:0000256" key="9">
    <source>
        <dbReference type="SAM" id="Phobius"/>
    </source>
</evidence>
<dbReference type="InterPro" id="IPR036259">
    <property type="entry name" value="MFS_trans_sf"/>
</dbReference>
<feature type="transmembrane region" description="Helical" evidence="9">
    <location>
        <begin position="310"/>
        <end position="336"/>
    </location>
</feature>
<dbReference type="GO" id="GO:0005774">
    <property type="term" value="C:vacuolar membrane"/>
    <property type="evidence" value="ECO:0007669"/>
    <property type="project" value="TreeGrafter"/>
</dbReference>
<comment type="similarity">
    <text evidence="2">Belongs to the major facilitator superfamily.</text>
</comment>
<dbReference type="PANTHER" id="PTHR23501">
    <property type="entry name" value="MAJOR FACILITATOR SUPERFAMILY"/>
    <property type="match status" value="1"/>
</dbReference>
<keyword evidence="5 9" id="KW-1133">Transmembrane helix</keyword>
<evidence type="ECO:0000256" key="8">
    <source>
        <dbReference type="SAM" id="MobiDB-lite"/>
    </source>
</evidence>
<dbReference type="GO" id="GO:0005886">
    <property type="term" value="C:plasma membrane"/>
    <property type="evidence" value="ECO:0007669"/>
    <property type="project" value="TreeGrafter"/>
</dbReference>
<feature type="transmembrane region" description="Helical" evidence="9">
    <location>
        <begin position="134"/>
        <end position="153"/>
    </location>
</feature>
<reference evidence="10 11" key="1">
    <citation type="submission" date="2017-12" db="EMBL/GenBank/DDBJ databases">
        <title>Genome Sequence of a Multidrug-Resistant Candida haemulonii Isolate from a Patient with Chronic Leg Ulcers in Israel.</title>
        <authorList>
            <person name="Chow N.A."/>
            <person name="Gade L."/>
            <person name="Batra D."/>
            <person name="Rowe L.A."/>
            <person name="Ben-Ami R."/>
            <person name="Loparev V.N."/>
            <person name="Litvintseva A.P."/>
        </authorList>
    </citation>
    <scope>NUCLEOTIDE SEQUENCE [LARGE SCALE GENOMIC DNA]</scope>
    <source>
        <strain evidence="10 11">B11899</strain>
    </source>
</reference>
<gene>
    <name evidence="10" type="ORF">CXQ85_000888</name>
</gene>
<feature type="transmembrane region" description="Helical" evidence="9">
    <location>
        <begin position="73"/>
        <end position="96"/>
    </location>
</feature>
<name>A0A2V1AM29_9ASCO</name>
<dbReference type="InterPro" id="IPR011701">
    <property type="entry name" value="MFS"/>
</dbReference>